<dbReference type="HOGENOM" id="CLU_155761_6_0_9"/>
<dbReference type="eggNOG" id="COG2026">
    <property type="taxonomic scope" value="Bacteria"/>
</dbReference>
<dbReference type="InterPro" id="IPR052747">
    <property type="entry name" value="TA_system_RelE_toxin"/>
</dbReference>
<gene>
    <name evidence="1" type="ordered locus">Sgly_1062</name>
</gene>
<evidence type="ECO:0000313" key="2">
    <source>
        <dbReference type="Proteomes" id="UP000007488"/>
    </source>
</evidence>
<dbReference type="SUPFAM" id="SSF143011">
    <property type="entry name" value="RelE-like"/>
    <property type="match status" value="1"/>
</dbReference>
<reference evidence="1 2" key="1">
    <citation type="journal article" date="2011" name="Stand. Genomic Sci.">
        <title>Complete genome sequence of Syntrophobotulus glycolicus type strain (FlGlyR).</title>
        <authorList>
            <person name="Han C."/>
            <person name="Mwirichia R."/>
            <person name="Chertkov O."/>
            <person name="Held B."/>
            <person name="Lapidus A."/>
            <person name="Nolan M."/>
            <person name="Lucas S."/>
            <person name="Hammon N."/>
            <person name="Deshpande S."/>
            <person name="Cheng J.F."/>
            <person name="Tapia R."/>
            <person name="Goodwin L."/>
            <person name="Pitluck S."/>
            <person name="Huntemann M."/>
            <person name="Liolios K."/>
            <person name="Ivanova N."/>
            <person name="Pagani I."/>
            <person name="Mavromatis K."/>
            <person name="Ovchinikova G."/>
            <person name="Pati A."/>
            <person name="Chen A."/>
            <person name="Palaniappan K."/>
            <person name="Land M."/>
            <person name="Hauser L."/>
            <person name="Brambilla E.M."/>
            <person name="Rohde M."/>
            <person name="Spring S."/>
            <person name="Sikorski J."/>
            <person name="Goker M."/>
            <person name="Woyke T."/>
            <person name="Bristow J."/>
            <person name="Eisen J.A."/>
            <person name="Markowitz V."/>
            <person name="Hugenholtz P."/>
            <person name="Kyrpides N.C."/>
            <person name="Klenk H.P."/>
            <person name="Detter J.C."/>
        </authorList>
    </citation>
    <scope>NUCLEOTIDE SEQUENCE [LARGE SCALE GENOMIC DNA]</scope>
    <source>
        <strain evidence="2">DSM 8271 / FlGlyR</strain>
    </source>
</reference>
<sequence>MKMKYRIEYEKSCVKYLKKLDKNTQIRIINAINQLPFGDIKRLQGSTEDYRLRVGQYRVIFSRYEEELLVKIIQISPRGQIYK</sequence>
<accession>F0STV0</accession>
<keyword evidence="2" id="KW-1185">Reference proteome</keyword>
<dbReference type="PANTHER" id="PTHR38813:SF1">
    <property type="entry name" value="TOXIN RELE1-RELATED"/>
    <property type="match status" value="1"/>
</dbReference>
<dbReference type="KEGG" id="sgy:Sgly_1062"/>
<proteinExistence type="predicted"/>
<dbReference type="PANTHER" id="PTHR38813">
    <property type="match status" value="1"/>
</dbReference>
<dbReference type="Proteomes" id="UP000007488">
    <property type="component" value="Chromosome"/>
</dbReference>
<dbReference type="EMBL" id="CP002547">
    <property type="protein sequence ID" value="ADY55390.1"/>
    <property type="molecule type" value="Genomic_DNA"/>
</dbReference>
<evidence type="ECO:0000313" key="1">
    <source>
        <dbReference type="EMBL" id="ADY55390.1"/>
    </source>
</evidence>
<dbReference type="InterPro" id="IPR035093">
    <property type="entry name" value="RelE/ParE_toxin_dom_sf"/>
</dbReference>
<protein>
    <submittedName>
        <fullName evidence="1">Addiction module antitoxin</fullName>
    </submittedName>
</protein>
<dbReference type="Gene3D" id="3.30.2310.20">
    <property type="entry name" value="RelE-like"/>
    <property type="match status" value="1"/>
</dbReference>
<reference evidence="2" key="2">
    <citation type="submission" date="2011-02" db="EMBL/GenBank/DDBJ databases">
        <title>The complete genome of Syntrophobotulus glycolicus DSM 8271.</title>
        <authorList>
            <person name="Lucas S."/>
            <person name="Copeland A."/>
            <person name="Lapidus A."/>
            <person name="Bruce D."/>
            <person name="Goodwin L."/>
            <person name="Pitluck S."/>
            <person name="Kyrpides N."/>
            <person name="Mavromatis K."/>
            <person name="Pagani I."/>
            <person name="Ivanova N."/>
            <person name="Mikhailova N."/>
            <person name="Chertkov O."/>
            <person name="Held B."/>
            <person name="Detter J.C."/>
            <person name="Tapia R."/>
            <person name="Han C."/>
            <person name="Land M."/>
            <person name="Hauser L."/>
            <person name="Markowitz V."/>
            <person name="Cheng J.-F."/>
            <person name="Hugenholtz P."/>
            <person name="Woyke T."/>
            <person name="Wu D."/>
            <person name="Spring S."/>
            <person name="Schroeder M."/>
            <person name="Brambilla E."/>
            <person name="Klenk H.-P."/>
            <person name="Eisen J.A."/>
        </authorList>
    </citation>
    <scope>NUCLEOTIDE SEQUENCE [LARGE SCALE GENOMIC DNA]</scope>
    <source>
        <strain evidence="2">DSM 8271 / FlGlyR</strain>
    </source>
</reference>
<name>F0STV0_SYNGF</name>
<dbReference type="STRING" id="645991.Sgly_1062"/>
<organism evidence="1 2">
    <name type="scientific">Syntrophobotulus glycolicus (strain DSM 8271 / FlGlyR)</name>
    <dbReference type="NCBI Taxonomy" id="645991"/>
    <lineage>
        <taxon>Bacteria</taxon>
        <taxon>Bacillati</taxon>
        <taxon>Bacillota</taxon>
        <taxon>Clostridia</taxon>
        <taxon>Eubacteriales</taxon>
        <taxon>Desulfitobacteriaceae</taxon>
        <taxon>Syntrophobotulus</taxon>
    </lineage>
</organism>
<dbReference type="AlphaFoldDB" id="F0STV0"/>